<dbReference type="AlphaFoldDB" id="A0A165A8W4"/>
<dbReference type="InterPro" id="IPR002182">
    <property type="entry name" value="NB-ARC"/>
</dbReference>
<dbReference type="Pfam" id="PF00931">
    <property type="entry name" value="NB-ARC"/>
    <property type="match status" value="1"/>
</dbReference>
<gene>
    <name evidence="5" type="ORF">DCAR_015522</name>
</gene>
<comment type="similarity">
    <text evidence="1">Belongs to the disease resistance NB-LRR family.</text>
</comment>
<dbReference type="InterPro" id="IPR027417">
    <property type="entry name" value="P-loop_NTPase"/>
</dbReference>
<dbReference type="EMBL" id="LNRQ01000004">
    <property type="protein sequence ID" value="KZM97116.1"/>
    <property type="molecule type" value="Genomic_DNA"/>
</dbReference>
<dbReference type="InterPro" id="IPR042197">
    <property type="entry name" value="Apaf_helical"/>
</dbReference>
<accession>A0A165A8W4</accession>
<keyword evidence="3" id="KW-0611">Plant defense</keyword>
<dbReference type="Gene3D" id="1.10.8.430">
    <property type="entry name" value="Helical domain of apoptotic protease-activating factors"/>
    <property type="match status" value="1"/>
</dbReference>
<dbReference type="GO" id="GO:0006952">
    <property type="term" value="P:defense response"/>
    <property type="evidence" value="ECO:0007669"/>
    <property type="project" value="UniProtKB-KW"/>
</dbReference>
<dbReference type="PROSITE" id="PS51153">
    <property type="entry name" value="RPW8"/>
    <property type="match status" value="1"/>
</dbReference>
<sequence>MDLIGGGIIGVAFADLEKAFLKVIKTIARFKSTFKRLKATMDAINLIFSDIKKLEEILERPEREIDFFAEELRRGTDLILLCSKIKSWNLYKKYVYSKKLQSFDEVLTRFFQINVQAHQLRSIRQVSKGVSDVSLKLDVVKREILDDVLEKIDSMSVTCSSSASSRKYRGSAYVGEIPELVLGLDVPLEELKVMLLKDNDVLPTVVVLSAPPGCGKTTLANMVCLDSTIKEKFKENIFFVTVSKAVNIQITVETIFKQKGCLDELLQVRSDEDAVNQLGQLLKRIGGGPVKDPILLVLDDVWSPGLEAFVQKFRFKDIPEYKILVTSRFASKLHWEYKLKLLSDEDAKELFCHSAFPSGSEHPKISDETVNKVVKACNGFPLALNVVGLSLRGKTEETWKTTLIKWSKGRSSIFDSNSLLLNNLKTSLDALDEEKGMETLKEGFLDLGSFPEDQRISSPVLLDMWVESYDLDEQGIETYSNLLELSTRNLLNFVPTRKDDSGDLDDRYCNGHFVTQHDMLRELAIHLSSQEAIELRKRLITEIIGKGHPKDWVGMLKQPLTARLVSISTDDTFTSSWPDIKLPEAEVLILNFSF</sequence>
<comment type="caution">
    <text evidence="5">The sequence shown here is derived from an EMBL/GenBank/DDBJ whole genome shotgun (WGS) entry which is preliminary data.</text>
</comment>
<proteinExistence type="inferred from homology"/>
<dbReference type="Gene3D" id="3.40.50.300">
    <property type="entry name" value="P-loop containing nucleotide triphosphate hydrolases"/>
    <property type="match status" value="1"/>
</dbReference>
<dbReference type="Gramene" id="KZM97116">
    <property type="protein sequence ID" value="KZM97116"/>
    <property type="gene ID" value="DCAR_015522"/>
</dbReference>
<dbReference type="InterPro" id="IPR008808">
    <property type="entry name" value="Powdery_mildew-R_dom"/>
</dbReference>
<dbReference type="PRINTS" id="PR00364">
    <property type="entry name" value="DISEASERSIST"/>
</dbReference>
<organism evidence="5">
    <name type="scientific">Daucus carota subsp. sativus</name>
    <name type="common">Carrot</name>
    <dbReference type="NCBI Taxonomy" id="79200"/>
    <lineage>
        <taxon>Eukaryota</taxon>
        <taxon>Viridiplantae</taxon>
        <taxon>Streptophyta</taxon>
        <taxon>Embryophyta</taxon>
        <taxon>Tracheophyta</taxon>
        <taxon>Spermatophyta</taxon>
        <taxon>Magnoliopsida</taxon>
        <taxon>eudicotyledons</taxon>
        <taxon>Gunneridae</taxon>
        <taxon>Pentapetalae</taxon>
        <taxon>asterids</taxon>
        <taxon>campanulids</taxon>
        <taxon>Apiales</taxon>
        <taxon>Apiaceae</taxon>
        <taxon>Apioideae</taxon>
        <taxon>Scandiceae</taxon>
        <taxon>Daucinae</taxon>
        <taxon>Daucus</taxon>
        <taxon>Daucus sect. Daucus</taxon>
    </lineage>
</organism>
<dbReference type="GO" id="GO:0043531">
    <property type="term" value="F:ADP binding"/>
    <property type="evidence" value="ECO:0007669"/>
    <property type="project" value="InterPro"/>
</dbReference>
<dbReference type="PANTHER" id="PTHR36766:SF3">
    <property type="entry name" value="RPW8 DOMAIN-CONTAINING PROTEIN"/>
    <property type="match status" value="1"/>
</dbReference>
<dbReference type="Pfam" id="PF05659">
    <property type="entry name" value="RPW8"/>
    <property type="match status" value="1"/>
</dbReference>
<dbReference type="OMA" id="AKELFCH"/>
<protein>
    <recommendedName>
        <fullName evidence="4">RPW8 domain-containing protein</fullName>
    </recommendedName>
</protein>
<reference evidence="5" key="1">
    <citation type="journal article" date="2016" name="Nat. Genet.">
        <title>A high-quality carrot genome assembly provides new insights into carotenoid accumulation and asterid genome evolution.</title>
        <authorList>
            <person name="Iorizzo M."/>
            <person name="Ellison S."/>
            <person name="Senalik D."/>
            <person name="Zeng P."/>
            <person name="Satapoomin P."/>
            <person name="Huang J."/>
            <person name="Bowman M."/>
            <person name="Iovene M."/>
            <person name="Sanseverino W."/>
            <person name="Cavagnaro P."/>
            <person name="Yildiz M."/>
            <person name="Macko-Podgorni A."/>
            <person name="Moranska E."/>
            <person name="Grzebelus E."/>
            <person name="Grzebelus D."/>
            <person name="Ashrafi H."/>
            <person name="Zheng Z."/>
            <person name="Cheng S."/>
            <person name="Spooner D."/>
            <person name="Van Deynze A."/>
            <person name="Simon P."/>
        </authorList>
    </citation>
    <scope>NUCLEOTIDE SEQUENCE [LARGE SCALE GENOMIC DNA]</scope>
    <source>
        <tissue evidence="5">Leaf</tissue>
    </source>
</reference>
<dbReference type="PANTHER" id="PTHR36766">
    <property type="entry name" value="PLANT BROAD-SPECTRUM MILDEW RESISTANCE PROTEIN RPW8"/>
    <property type="match status" value="1"/>
</dbReference>
<evidence type="ECO:0000256" key="1">
    <source>
        <dbReference type="ARBA" id="ARBA00008894"/>
    </source>
</evidence>
<evidence type="ECO:0000256" key="3">
    <source>
        <dbReference type="ARBA" id="ARBA00022821"/>
    </source>
</evidence>
<evidence type="ECO:0000259" key="4">
    <source>
        <dbReference type="PROSITE" id="PS51153"/>
    </source>
</evidence>
<feature type="domain" description="RPW8" evidence="4">
    <location>
        <begin position="1"/>
        <end position="149"/>
    </location>
</feature>
<evidence type="ECO:0000256" key="2">
    <source>
        <dbReference type="ARBA" id="ARBA00022614"/>
    </source>
</evidence>
<name>A0A165A8W4_DAUCS</name>
<evidence type="ECO:0000313" key="5">
    <source>
        <dbReference type="EMBL" id="KZM97116.1"/>
    </source>
</evidence>
<dbReference type="SUPFAM" id="SSF52540">
    <property type="entry name" value="P-loop containing nucleoside triphosphate hydrolases"/>
    <property type="match status" value="1"/>
</dbReference>
<keyword evidence="2" id="KW-0433">Leucine-rich repeat</keyword>
<dbReference type="STRING" id="79200.A0A165A8W4"/>